<comment type="similarity">
    <text evidence="3 6">Belongs to the FlgI family.</text>
</comment>
<evidence type="ECO:0000256" key="5">
    <source>
        <dbReference type="ARBA" id="ARBA00023143"/>
    </source>
</evidence>
<dbReference type="PANTHER" id="PTHR30381:SF0">
    <property type="entry name" value="FLAGELLAR P-RING PROTEIN"/>
    <property type="match status" value="1"/>
</dbReference>
<name>A0A514BRX8_9GAMM</name>
<evidence type="ECO:0000256" key="4">
    <source>
        <dbReference type="ARBA" id="ARBA00022729"/>
    </source>
</evidence>
<keyword evidence="7" id="KW-0966">Cell projection</keyword>
<dbReference type="GO" id="GO:0009428">
    <property type="term" value="C:bacterial-type flagellum basal body, distal rod, P ring"/>
    <property type="evidence" value="ECO:0007669"/>
    <property type="project" value="InterPro"/>
</dbReference>
<evidence type="ECO:0000256" key="1">
    <source>
        <dbReference type="ARBA" id="ARBA00002591"/>
    </source>
</evidence>
<evidence type="ECO:0000313" key="7">
    <source>
        <dbReference type="EMBL" id="QDH70152.1"/>
    </source>
</evidence>
<dbReference type="RefSeq" id="WP_141623488.1">
    <property type="nucleotide sequence ID" value="NZ_CP041242.1"/>
</dbReference>
<gene>
    <name evidence="6" type="primary">flgI</name>
    <name evidence="7" type="ORF">FKV23_08625</name>
</gene>
<dbReference type="OrthoDB" id="9786431at2"/>
<evidence type="ECO:0000256" key="6">
    <source>
        <dbReference type="HAMAP-Rule" id="MF_00416"/>
    </source>
</evidence>
<reference evidence="7 8" key="1">
    <citation type="submission" date="2019-06" db="EMBL/GenBank/DDBJ databases">
        <title>Lysobacter alkalisoli sp. nov. isolated from saline-alkali soil.</title>
        <authorList>
            <person name="Sun J.-Q."/>
            <person name="Xu L."/>
        </authorList>
    </citation>
    <scope>NUCLEOTIDE SEQUENCE [LARGE SCALE GENOMIC DNA]</scope>
    <source>
        <strain evidence="7 8">SJ-36</strain>
    </source>
</reference>
<keyword evidence="4" id="KW-0732">Signal</keyword>
<comment type="subunit">
    <text evidence="6">The basal body constitutes a major portion of the flagellar organelle and consists of four rings (L,P,S, and M) mounted on a central rod.</text>
</comment>
<dbReference type="Proteomes" id="UP000317199">
    <property type="component" value="Chromosome"/>
</dbReference>
<dbReference type="KEGG" id="lyj:FKV23_08625"/>
<dbReference type="PANTHER" id="PTHR30381">
    <property type="entry name" value="FLAGELLAR P-RING PERIPLASMIC PROTEIN FLGI"/>
    <property type="match status" value="1"/>
</dbReference>
<keyword evidence="5 6" id="KW-0975">Bacterial flagellum</keyword>
<dbReference type="AlphaFoldDB" id="A0A514BRX8"/>
<keyword evidence="8" id="KW-1185">Reference proteome</keyword>
<comment type="function">
    <text evidence="1 6">Assembles around the rod to form the L-ring and probably protects the motor/basal body from shearing forces during rotation.</text>
</comment>
<organism evidence="7 8">
    <name type="scientific">Marilutibacter alkalisoli</name>
    <dbReference type="NCBI Taxonomy" id="2591633"/>
    <lineage>
        <taxon>Bacteria</taxon>
        <taxon>Pseudomonadati</taxon>
        <taxon>Pseudomonadota</taxon>
        <taxon>Gammaproteobacteria</taxon>
        <taxon>Lysobacterales</taxon>
        <taxon>Lysobacteraceae</taxon>
        <taxon>Marilutibacter</taxon>
    </lineage>
</organism>
<proteinExistence type="inferred from homology"/>
<comment type="subcellular location">
    <subcellularLocation>
        <location evidence="2 6">Bacterial flagellum basal body</location>
    </subcellularLocation>
</comment>
<evidence type="ECO:0000256" key="2">
    <source>
        <dbReference type="ARBA" id="ARBA00004117"/>
    </source>
</evidence>
<keyword evidence="7" id="KW-0282">Flagellum</keyword>
<dbReference type="InterPro" id="IPR001782">
    <property type="entry name" value="Flag_FlgI"/>
</dbReference>
<dbReference type="GO" id="GO:0030288">
    <property type="term" value="C:outer membrane-bounded periplasmic space"/>
    <property type="evidence" value="ECO:0007669"/>
    <property type="project" value="InterPro"/>
</dbReference>
<dbReference type="GO" id="GO:0071973">
    <property type="term" value="P:bacterial-type flagellum-dependent cell motility"/>
    <property type="evidence" value="ECO:0007669"/>
    <property type="project" value="InterPro"/>
</dbReference>
<dbReference type="PRINTS" id="PR01010">
    <property type="entry name" value="FLGPRINGFLGI"/>
</dbReference>
<dbReference type="EMBL" id="CP041242">
    <property type="protein sequence ID" value="QDH70152.1"/>
    <property type="molecule type" value="Genomic_DNA"/>
</dbReference>
<accession>A0A514BRX8</accession>
<dbReference type="NCBIfam" id="NF003676">
    <property type="entry name" value="PRK05303.1"/>
    <property type="match status" value="1"/>
</dbReference>
<keyword evidence="7" id="KW-0969">Cilium</keyword>
<evidence type="ECO:0000256" key="3">
    <source>
        <dbReference type="ARBA" id="ARBA00008994"/>
    </source>
</evidence>
<dbReference type="Pfam" id="PF02119">
    <property type="entry name" value="FlgI"/>
    <property type="match status" value="1"/>
</dbReference>
<dbReference type="HAMAP" id="MF_00416">
    <property type="entry name" value="FlgI"/>
    <property type="match status" value="1"/>
</dbReference>
<dbReference type="GO" id="GO:0005198">
    <property type="term" value="F:structural molecule activity"/>
    <property type="evidence" value="ECO:0007669"/>
    <property type="project" value="InterPro"/>
</dbReference>
<sequence length="376" mass="38898">MAEVDVTGIRILIVAVILACGFTAHAGTSRIKEIARVAGARDNALTGYGLVFGLAGSGDSLRNRATLQSVANTLRNFGVNVSEADLASRNVAAVIVTARLPAFAEPGQLLDVQVSSSGDARSLTGGTLMITPLYGPDGSLYAMAQGAISVGGYQFEGVSASLQKNHPTVGRIPSGATVEQTSPLRVAGDGRTISILLNDPDFTNAQRVVEAIQAVEPAADVRAEHAGKVTVAFAMPPANLVAEIARLENASVVLQRKSRVVVNERTGTVVAGGDVRLGAVSVSHGELKVEIRTDYTVSQPEGVFVRPGSSIASIAIPHTSIRAGEPEAQLVEVPEGATVADLVTSMRAIRLSTRDVIAVLQSIKAAGALDGELVIQ</sequence>
<protein>
    <recommendedName>
        <fullName evidence="6">Flagellar P-ring protein</fullName>
    </recommendedName>
    <alternativeName>
        <fullName evidence="6">Basal body P-ring protein</fullName>
    </alternativeName>
</protein>
<evidence type="ECO:0000313" key="8">
    <source>
        <dbReference type="Proteomes" id="UP000317199"/>
    </source>
</evidence>